<dbReference type="GO" id="GO:0004386">
    <property type="term" value="F:helicase activity"/>
    <property type="evidence" value="ECO:0007669"/>
    <property type="project" value="UniProtKB-KW"/>
</dbReference>
<organism evidence="6 7">
    <name type="scientific">Invertebrate iridescent virus 22</name>
    <dbReference type="NCBI Taxonomy" id="345198"/>
    <lineage>
        <taxon>Viruses</taxon>
        <taxon>Varidnaviria</taxon>
        <taxon>Bamfordvirae</taxon>
        <taxon>Nucleocytoviricota</taxon>
        <taxon>Megaviricetes</taxon>
        <taxon>Pimascovirales</taxon>
        <taxon>Pimascovirales incertae sedis</taxon>
        <taxon>Iridoviridae</taxon>
        <taxon>Betairidovirinae</taxon>
        <taxon>Chloriridovirus</taxon>
        <taxon>Chloriridovirus simulium1</taxon>
    </lineage>
</organism>
<dbReference type="SUPFAM" id="SSF52540">
    <property type="entry name" value="P-loop containing nucleoside triphosphate hydrolases"/>
    <property type="match status" value="2"/>
</dbReference>
<dbReference type="PANTHER" id="PTHR47396:SF1">
    <property type="entry name" value="ATP-DEPENDENT HELICASE IRC3-RELATED"/>
    <property type="match status" value="1"/>
</dbReference>
<proteinExistence type="predicted"/>
<dbReference type="GO" id="GO:0003677">
    <property type="term" value="F:DNA binding"/>
    <property type="evidence" value="ECO:0007669"/>
    <property type="project" value="InterPro"/>
</dbReference>
<dbReference type="InterPro" id="IPR050742">
    <property type="entry name" value="Helicase_Restrict-Modif_Enz"/>
</dbReference>
<keyword evidence="1" id="KW-0547">Nucleotide-binding</keyword>
<dbReference type="InterPro" id="IPR027417">
    <property type="entry name" value="P-loop_NTPase"/>
</dbReference>
<keyword evidence="2" id="KW-0378">Hydrolase</keyword>
<dbReference type="KEGG" id="vg:16414363"/>
<dbReference type="Proteomes" id="UP000154968">
    <property type="component" value="Segment"/>
</dbReference>
<evidence type="ECO:0000256" key="1">
    <source>
        <dbReference type="ARBA" id="ARBA00022741"/>
    </source>
</evidence>
<sequence>MACIIHTNLYDDDVLAKIQKDLTKKIELGNKQYNTNTNKTIFVYIVNEEDEKRPCNIPFNYALKLASKKKLIIERPSRKVLGTMNHAFTGSLREEQKNCRDQALTILQESKSVMLSCYTGFGKTVTAINMASKIKFKTFIVVPKKPLLAQWETEIKKFIPSSSVAVIEPNKINKLCAHPPPDFCIINACNIHKISKNFLKNYGFVIVDEAHLCLTEKLSENLLNLTPRYLLGITATPYREDGYNSLFDLFFGGEKVKYMLNKKHTVYKVKTGFCPNVDKYMKIGPNYKTKLDWNSILDEQSKDEKRNQLIIEIVKKFKDRVFLILVKRVEHGQYLMNCLENSGEQVTSLLGKQQEFNKDARILIGTNSKIGTGFDHPRLDTLLAAADMVSYYIQFIGRIMRRKDVEPIIFDLVDSHPTLKKHFEKRSKVYSKHGGEIVKFKLN</sequence>
<keyword evidence="7" id="KW-1185">Reference proteome</keyword>
<dbReference type="PANTHER" id="PTHR47396">
    <property type="entry name" value="TYPE I RESTRICTION ENZYME ECOKI R PROTEIN"/>
    <property type="match status" value="1"/>
</dbReference>
<keyword evidence="4" id="KW-0067">ATP-binding</keyword>
<dbReference type="RefSeq" id="YP_008357322.1">
    <property type="nucleotide sequence ID" value="NC_021901.1"/>
</dbReference>
<evidence type="ECO:0000256" key="3">
    <source>
        <dbReference type="ARBA" id="ARBA00022806"/>
    </source>
</evidence>
<dbReference type="GO" id="GO:0016787">
    <property type="term" value="F:hydrolase activity"/>
    <property type="evidence" value="ECO:0007669"/>
    <property type="project" value="UniProtKB-KW"/>
</dbReference>
<protein>
    <submittedName>
        <fullName evidence="6">Helicase</fullName>
    </submittedName>
</protein>
<feature type="domain" description="Helicase ATP-binding" evidence="5">
    <location>
        <begin position="104"/>
        <end position="255"/>
    </location>
</feature>
<reference evidence="6 7" key="1">
    <citation type="journal article" date="2013" name="J. Gen. Virol.">
        <title>Complete genome sequence of invertebrate iridescent virus 22 isolated from a blackfly larva.</title>
        <authorList>
            <person name="Piegu B."/>
            <person name="Guizard S."/>
            <person name="Spears T."/>
            <person name="Cruaud C."/>
            <person name="Couloux A."/>
            <person name="Bideshi D.K."/>
            <person name="Federici B.A."/>
            <person name="Bigot Y."/>
        </authorList>
    </citation>
    <scope>NUCLEOTIDE SEQUENCE [LARGE SCALE GENOMIC DNA]</scope>
</reference>
<accession>S6DAU4</accession>
<dbReference type="InterPro" id="IPR006935">
    <property type="entry name" value="Helicase/UvrB_N"/>
</dbReference>
<gene>
    <name evidence="6" type="primary">024R</name>
    <name evidence="6" type="ORF">IIV22_024R</name>
</gene>
<evidence type="ECO:0000259" key="5">
    <source>
        <dbReference type="PROSITE" id="PS51192"/>
    </source>
</evidence>
<dbReference type="GO" id="GO:0005524">
    <property type="term" value="F:ATP binding"/>
    <property type="evidence" value="ECO:0007669"/>
    <property type="project" value="UniProtKB-KW"/>
</dbReference>
<dbReference type="InterPro" id="IPR014001">
    <property type="entry name" value="Helicase_ATP-bd"/>
</dbReference>
<dbReference type="CDD" id="cd18785">
    <property type="entry name" value="SF2_C"/>
    <property type="match status" value="1"/>
</dbReference>
<dbReference type="SMART" id="SM00487">
    <property type="entry name" value="DEXDc"/>
    <property type="match status" value="1"/>
</dbReference>
<dbReference type="Pfam" id="PF04851">
    <property type="entry name" value="ResIII"/>
    <property type="match status" value="1"/>
</dbReference>
<dbReference type="GeneID" id="16414363"/>
<evidence type="ECO:0000313" key="6">
    <source>
        <dbReference type="EMBL" id="CCV01701.1"/>
    </source>
</evidence>
<evidence type="ECO:0000256" key="2">
    <source>
        <dbReference type="ARBA" id="ARBA00022801"/>
    </source>
</evidence>
<evidence type="ECO:0000256" key="4">
    <source>
        <dbReference type="ARBA" id="ARBA00022840"/>
    </source>
</evidence>
<keyword evidence="3 6" id="KW-0347">Helicase</keyword>
<name>S6DAU4_9VIRU</name>
<dbReference type="PROSITE" id="PS51192">
    <property type="entry name" value="HELICASE_ATP_BIND_1"/>
    <property type="match status" value="1"/>
</dbReference>
<evidence type="ECO:0000313" key="7">
    <source>
        <dbReference type="Proteomes" id="UP000154968"/>
    </source>
</evidence>
<dbReference type="EMBL" id="HF920633">
    <property type="protein sequence ID" value="CCV01701.1"/>
    <property type="molecule type" value="Genomic_DNA"/>
</dbReference>
<dbReference type="Gene3D" id="3.40.50.300">
    <property type="entry name" value="P-loop containing nucleotide triphosphate hydrolases"/>
    <property type="match status" value="2"/>
</dbReference>